<comment type="function">
    <text evidence="16">Zinc metalloprotease that mediates intramembrane proteolysis of proteins such as ATF6, ATF6B, SREBF1/SREBP1 and SREBF2/SREBP2. Catalyzes the second step in the proteolytic activation of the sterol regulatory element-binding proteins (SREBPs) SREBF1/SREBP1 and SREBF2/SREBP2: cleaves SREBPs within the first transmembrane segment, thereby releasing the N-terminal segment with a portion of the transmembrane segment attached. Mature N-terminal SREBP fragments shuttle to the nucleus and activate gene transcription. Also mediates the second step in the proteolytic activation of the cyclic AMP-dependent transcription factor ATF-6 (ATF6 and ATF6B). Involved in intramembrane proteolysis during bone formation. In astrocytes and osteoblasts, upon DNA damage and ER stress, mediates the second step of the regulated intramembrane proteolytic activation of the transcription factor CREB3L1, leading to the inhibition of cell-cycle progression.</text>
</comment>
<evidence type="ECO:0000256" key="8">
    <source>
        <dbReference type="ARBA" id="ARBA00022679"/>
    </source>
</evidence>
<evidence type="ECO:0000256" key="6">
    <source>
        <dbReference type="ARBA" id="ARBA00012347"/>
    </source>
</evidence>
<keyword evidence="13 18" id="KW-0472">Membrane</keyword>
<evidence type="ECO:0000256" key="4">
    <source>
        <dbReference type="ARBA" id="ARBA00008124"/>
    </source>
</evidence>
<dbReference type="InterPro" id="IPR001193">
    <property type="entry name" value="MBTPS2"/>
</dbReference>
<evidence type="ECO:0000256" key="19">
    <source>
        <dbReference type="SAM" id="SignalP"/>
    </source>
</evidence>
<evidence type="ECO:0000256" key="7">
    <source>
        <dbReference type="ARBA" id="ARBA00014400"/>
    </source>
</evidence>
<reference evidence="21 22" key="1">
    <citation type="submission" date="2021-04" db="EMBL/GenBank/DDBJ databases">
        <authorList>
            <person name="Bliznina A."/>
        </authorList>
    </citation>
    <scope>NUCLEOTIDE SEQUENCE [LARGE SCALE GENOMIC DNA]</scope>
</reference>
<dbReference type="Proteomes" id="UP001158576">
    <property type="component" value="Chromosome PAR"/>
</dbReference>
<keyword evidence="12" id="KW-0333">Golgi apparatus</keyword>
<protein>
    <recommendedName>
        <fullName evidence="7">Membrane-bound transcription factor site-2 protease</fullName>
        <ecNumber evidence="6">3.4.24.85</ecNumber>
    </recommendedName>
    <alternativeName>
        <fullName evidence="15">Endopeptidase S2P</fullName>
    </alternativeName>
</protein>
<dbReference type="Pfam" id="PF06990">
    <property type="entry name" value="Gal-3-0_sulfotr"/>
    <property type="match status" value="1"/>
</dbReference>
<organism evidence="21 22">
    <name type="scientific">Oikopleura dioica</name>
    <name type="common">Tunicate</name>
    <dbReference type="NCBI Taxonomy" id="34765"/>
    <lineage>
        <taxon>Eukaryota</taxon>
        <taxon>Metazoa</taxon>
        <taxon>Chordata</taxon>
        <taxon>Tunicata</taxon>
        <taxon>Appendicularia</taxon>
        <taxon>Copelata</taxon>
        <taxon>Oikopleuridae</taxon>
        <taxon>Oikopleura</taxon>
    </lineage>
</organism>
<feature type="transmembrane region" description="Helical" evidence="18">
    <location>
        <begin position="180"/>
        <end position="200"/>
    </location>
</feature>
<keyword evidence="19" id="KW-0732">Signal</keyword>
<evidence type="ECO:0000313" key="22">
    <source>
        <dbReference type="Proteomes" id="UP001158576"/>
    </source>
</evidence>
<feature type="chain" id="PRO_5046182847" description="Membrane-bound transcription factor site-2 protease" evidence="19">
    <location>
        <begin position="20"/>
        <end position="789"/>
    </location>
</feature>
<comment type="similarity">
    <text evidence="4">Belongs to the galactose-3-O-sulfotransferase family.</text>
</comment>
<dbReference type="PANTHER" id="PTHR13325">
    <property type="entry name" value="PROTEASE M50 MEMBRANE-BOUND TRANSCRIPTION FACTOR SITE 2 PROTEASE"/>
    <property type="match status" value="1"/>
</dbReference>
<keyword evidence="22" id="KW-1185">Reference proteome</keyword>
<evidence type="ECO:0000256" key="15">
    <source>
        <dbReference type="ARBA" id="ARBA00032658"/>
    </source>
</evidence>
<feature type="transmembrane region" description="Helical" evidence="18">
    <location>
        <begin position="435"/>
        <end position="452"/>
    </location>
</feature>
<evidence type="ECO:0000256" key="18">
    <source>
        <dbReference type="SAM" id="Phobius"/>
    </source>
</evidence>
<feature type="transmembrane region" description="Helical" evidence="18">
    <location>
        <begin position="150"/>
        <end position="168"/>
    </location>
</feature>
<feature type="transmembrane region" description="Helical" evidence="18">
    <location>
        <begin position="70"/>
        <end position="92"/>
    </location>
</feature>
<dbReference type="PANTHER" id="PTHR13325:SF3">
    <property type="entry name" value="MEMBRANE-BOUND TRANSCRIPTION FACTOR SITE-2 PROTEASE"/>
    <property type="match status" value="1"/>
</dbReference>
<gene>
    <name evidence="21" type="ORF">OKIOD_LOCUS842</name>
</gene>
<dbReference type="InterPro" id="IPR009729">
    <property type="entry name" value="Gal-3-0_sulfotransfrase"/>
</dbReference>
<evidence type="ECO:0000256" key="9">
    <source>
        <dbReference type="ARBA" id="ARBA00022692"/>
    </source>
</evidence>
<dbReference type="InterPro" id="IPR027417">
    <property type="entry name" value="P-loop_NTPase"/>
</dbReference>
<feature type="transmembrane region" description="Helical" evidence="18">
    <location>
        <begin position="119"/>
        <end position="138"/>
    </location>
</feature>
<keyword evidence="10" id="KW-0735">Signal-anchor</keyword>
<comment type="subcellular location">
    <subcellularLocation>
        <location evidence="2">Endomembrane system</location>
        <topology evidence="2">Multi-pass membrane protein</topology>
    </subcellularLocation>
    <subcellularLocation>
        <location evidence="3">Golgi apparatus membrane</location>
        <topology evidence="3">Single-pass type II membrane protein</topology>
    </subcellularLocation>
</comment>
<feature type="compositionally biased region" description="Low complexity" evidence="17">
    <location>
        <begin position="775"/>
        <end position="789"/>
    </location>
</feature>
<keyword evidence="11 18" id="KW-1133">Transmembrane helix</keyword>
<evidence type="ECO:0000256" key="1">
    <source>
        <dbReference type="ARBA" id="ARBA00001350"/>
    </source>
</evidence>
<dbReference type="PRINTS" id="PR01000">
    <property type="entry name" value="SREBPS2PTASE"/>
</dbReference>
<evidence type="ECO:0000256" key="14">
    <source>
        <dbReference type="ARBA" id="ARBA00023180"/>
    </source>
</evidence>
<evidence type="ECO:0000256" key="11">
    <source>
        <dbReference type="ARBA" id="ARBA00022989"/>
    </source>
</evidence>
<dbReference type="EC" id="3.4.24.85" evidence="6"/>
<dbReference type="EMBL" id="OU015568">
    <property type="protein sequence ID" value="CAG5079569.1"/>
    <property type="molecule type" value="Genomic_DNA"/>
</dbReference>
<sequence>MIPFLLFCLFGVCLPYIDRWLINNDVSKKYSDLRVSGQLEISHFFFKFTTERFNRRLASLGHRFSNFSSLFYRIGTCFVLLLSLAAIPFLWFQIFKTLSSSSTSTPDTELIVPGVNRPLSHIIHVLFAIIISVVLHEIGHALACIAEGGSINHVGVLSFAVLPGAFVSMDLERVPNWGRVRIFCAGIWHNLLICAFCLLLRHEEMNLTNVLFEKDQGLSVTYIDSSSSISGSYGLKRGDIIIAANEYSFSDLSFAETMVKIRNSTQTGFCENVEKLESPSSQDCCHEDSLTDLCFRGEGFQVCLHARSVFESSQSFCHSDEDCGSGFSCLVPKVNEELHERLIVIERNTHQHTVLFVGDPFELVKSVSISSLVPKYFISAAFAEFQIKLLEYIFNISLALAFFNSLPSIALDGNLIVSSLVDIFLPLEIQKDKNLLLRIVIVTIGTFSLGIFNPQVQRNLAAPGTVFISSIREPYSLFLSTFNFFYYRNETNRCNTECLGEPFKTFFDGETGRLPDELFDILEEKFSDDIPWSFRCKNYQSFELGFENGDDPDEFVAQTASHIDFMIVTEYINESLVLLADFLNMPLELAFFITKKNATDYPKPTLSPKQQRVFEKFFSVDRKLYDFYHAEILRKIEEFGKERMELALRQLKEIQKRDSVRSSGELIARTYENAKSSLCSSGKAASVDDAAIVFADNDRSSEMLEKRVERLETLIRNRPKATPKPKRPTKRALLEEIKTGIEELTKEIKESKAPAAQKSAQNPTGRGTTPRRTRGPPSRGRPPSSTSKY</sequence>
<proteinExistence type="inferred from homology"/>
<comment type="catalytic activity">
    <reaction evidence="1">
        <text>Cleaves several transcription factors that are type-2 transmembrane proteins within membrane-spanning domains. Known substrates include sterol regulatory element-binding protein (SREBP) -1, SREBP-2 and forms of the transcriptional activator ATF6. SREBP-2 is cleaved at the site 477-DRSRILL-|-CVLTFLCLSFNPLTSLLQWGGA-505. The residues Asn-Pro, 11 residues distal to the site of cleavage in the membrane-spanning domain, are important for cleavage by S2P endopeptidase. Replacement of either of these residues does not prevent cleavage, but there is no cleavage if both of these residues are replaced.</text>
        <dbReference type="EC" id="3.4.24.85"/>
    </reaction>
</comment>
<name>A0ABN7RP13_OIKDI</name>
<evidence type="ECO:0000256" key="17">
    <source>
        <dbReference type="SAM" id="MobiDB-lite"/>
    </source>
</evidence>
<dbReference type="SUPFAM" id="SSF50156">
    <property type="entry name" value="PDZ domain-like"/>
    <property type="match status" value="1"/>
</dbReference>
<keyword evidence="9 18" id="KW-0812">Transmembrane</keyword>
<evidence type="ECO:0000256" key="13">
    <source>
        <dbReference type="ARBA" id="ARBA00023136"/>
    </source>
</evidence>
<dbReference type="InterPro" id="IPR008915">
    <property type="entry name" value="Peptidase_M50"/>
</dbReference>
<dbReference type="InterPro" id="IPR036034">
    <property type="entry name" value="PDZ_sf"/>
</dbReference>
<keyword evidence="8" id="KW-0808">Transferase</keyword>
<evidence type="ECO:0000256" key="16">
    <source>
        <dbReference type="ARBA" id="ARBA00045828"/>
    </source>
</evidence>
<accession>A0ABN7RP13</accession>
<evidence type="ECO:0000256" key="10">
    <source>
        <dbReference type="ARBA" id="ARBA00022968"/>
    </source>
</evidence>
<keyword evidence="14" id="KW-0325">Glycoprotein</keyword>
<evidence type="ECO:0000313" key="21">
    <source>
        <dbReference type="EMBL" id="CAG5079569.1"/>
    </source>
</evidence>
<evidence type="ECO:0000256" key="12">
    <source>
        <dbReference type="ARBA" id="ARBA00023034"/>
    </source>
</evidence>
<evidence type="ECO:0000256" key="3">
    <source>
        <dbReference type="ARBA" id="ARBA00004323"/>
    </source>
</evidence>
<feature type="domain" description="Peptidase M50" evidence="20">
    <location>
        <begin position="126"/>
        <end position="442"/>
    </location>
</feature>
<evidence type="ECO:0000256" key="2">
    <source>
        <dbReference type="ARBA" id="ARBA00004127"/>
    </source>
</evidence>
<feature type="region of interest" description="Disordered" evidence="17">
    <location>
        <begin position="745"/>
        <end position="789"/>
    </location>
</feature>
<evidence type="ECO:0000259" key="20">
    <source>
        <dbReference type="Pfam" id="PF02163"/>
    </source>
</evidence>
<comment type="similarity">
    <text evidence="5">Belongs to the peptidase M50A family.</text>
</comment>
<evidence type="ECO:0000256" key="5">
    <source>
        <dbReference type="ARBA" id="ARBA00009989"/>
    </source>
</evidence>
<dbReference type="Gene3D" id="3.40.50.300">
    <property type="entry name" value="P-loop containing nucleotide triphosphate hydrolases"/>
    <property type="match status" value="1"/>
</dbReference>
<dbReference type="Pfam" id="PF02163">
    <property type="entry name" value="Peptidase_M50"/>
    <property type="match status" value="1"/>
</dbReference>
<feature type="signal peptide" evidence="19">
    <location>
        <begin position="1"/>
        <end position="19"/>
    </location>
</feature>